<feature type="region of interest" description="Disordered" evidence="1">
    <location>
        <begin position="511"/>
        <end position="545"/>
    </location>
</feature>
<dbReference type="STRING" id="46731.A0A3M6TTZ6"/>
<dbReference type="SMART" id="SM00033">
    <property type="entry name" value="CH"/>
    <property type="match status" value="1"/>
</dbReference>
<dbReference type="PANTHER" id="PTHR12784:SF28">
    <property type="entry name" value="PROTEIN SICKIE"/>
    <property type="match status" value="1"/>
</dbReference>
<dbReference type="InterPro" id="IPR039041">
    <property type="entry name" value="Nav/unc-53"/>
</dbReference>
<dbReference type="OrthoDB" id="18740at2759"/>
<comment type="caution">
    <text evidence="3">The sequence shown here is derived from an EMBL/GenBank/DDBJ whole genome shotgun (WGS) entry which is preliminary data.</text>
</comment>
<reference evidence="3 4" key="1">
    <citation type="journal article" date="2018" name="Sci. Rep.">
        <title>Comparative analysis of the Pocillopora damicornis genome highlights role of immune system in coral evolution.</title>
        <authorList>
            <person name="Cunning R."/>
            <person name="Bay R.A."/>
            <person name="Gillette P."/>
            <person name="Baker A.C."/>
            <person name="Traylor-Knowles N."/>
        </authorList>
    </citation>
    <scope>NUCLEOTIDE SEQUENCE [LARGE SCALE GENOMIC DNA]</scope>
    <source>
        <strain evidence="3">RSMAS</strain>
        <tissue evidence="3">Whole animal</tissue>
    </source>
</reference>
<organism evidence="3 4">
    <name type="scientific">Pocillopora damicornis</name>
    <name type="common">Cauliflower coral</name>
    <name type="synonym">Millepora damicornis</name>
    <dbReference type="NCBI Taxonomy" id="46731"/>
    <lineage>
        <taxon>Eukaryota</taxon>
        <taxon>Metazoa</taxon>
        <taxon>Cnidaria</taxon>
        <taxon>Anthozoa</taxon>
        <taxon>Hexacorallia</taxon>
        <taxon>Scleractinia</taxon>
        <taxon>Astrocoeniina</taxon>
        <taxon>Pocilloporidae</taxon>
        <taxon>Pocillopora</taxon>
    </lineage>
</organism>
<evidence type="ECO:0000313" key="3">
    <source>
        <dbReference type="EMBL" id="RMX44836.1"/>
    </source>
</evidence>
<dbReference type="PANTHER" id="PTHR12784">
    <property type="entry name" value="STEERIN"/>
    <property type="match status" value="1"/>
</dbReference>
<dbReference type="Pfam" id="PF00307">
    <property type="entry name" value="CH"/>
    <property type="match status" value="2"/>
</dbReference>
<feature type="region of interest" description="Disordered" evidence="1">
    <location>
        <begin position="640"/>
        <end position="663"/>
    </location>
</feature>
<name>A0A3M6TTZ6_POCDA</name>
<feature type="domain" description="Calponin-homology (CH)" evidence="2">
    <location>
        <begin position="160"/>
        <end position="267"/>
    </location>
</feature>
<gene>
    <name evidence="3" type="ORF">pdam_00009297</name>
</gene>
<dbReference type="AlphaFoldDB" id="A0A3M6TTZ6"/>
<accession>A0A3M6TTZ6</accession>
<sequence>MVDHQFPTNLTSPFMAKKGDFQDSASNISGDESVFPASTLSAHSDLESCSDMTSLFLTTAPSTIGSGWLDESGFYLSTGYKNVRDTVDFAKWTKHDDTDITTQGKTVSSSRSRTPSPGISKMLLSLSDHPVERPCSPNASSLYRNTKTHCNPSELGQHTYDECMKFTRWANAFLQHSQDQFLITDLVRDLGDGITLLSLVEMLVGECPPQIHIKPALDVQKMENIQTCLDFLEHYGISVNGITADDIVRGNLKVVLALCHSLYRHAGSNGVSDPQISHLVDNDELSLLSWVAKVTGKDVVDYGSFQDGTVLCLLLNKIIEGAIPSLVLEYGSTSEKLSLALKVSAEQLLVGLSLKVESIIDQRCREHFMEYLKSLYRVYKNKSNKAFDAFEQRNSRREYKRQLIREQKLRAERCGSDLTYLGELSQDKSRIAREKLQVSLANASKGVSSSEGVISPRGLKSLENDDLSALTYGSHTLSKNGVLNNTKRKLDDLKKELELLKVELREENNEKRCDRSYLRSDSPSRDYFTSGRGEPISRSKQANTRLELRHVFRGQGGTSVGEKTQKNGHNSDVALERTTKIGDADSGDDKPLFTACYLGNFPRSFDDLSSRGGLGHASDGTSVTLKDMIEQPLSSIHEVTSTSSFEDHPKSVLPSQTSSKLHLDKPHAVETKEISNLFDVDFGNVDENKGGDRETSVFKRMLRAGTEAKPGERNLRDDPDSQTVCSVSQGNFKPGALTKTSLAKPHREQERYKVLDKSFGLSPSIKPVQYEEKVPMREKTSMDVATNGTTRKQVIVPQRTLSKDKRHSEQVVAKNPAKGVQAPSSKSHLHALTALIRMSAKNASAMFDEEP</sequence>
<dbReference type="Gene3D" id="1.10.418.10">
    <property type="entry name" value="Calponin-like domain"/>
    <property type="match status" value="2"/>
</dbReference>
<keyword evidence="4" id="KW-1185">Reference proteome</keyword>
<dbReference type="SUPFAM" id="SSF47576">
    <property type="entry name" value="Calponin-homology domain, CH-domain"/>
    <property type="match status" value="1"/>
</dbReference>
<feature type="compositionally biased region" description="Basic and acidic residues" evidence="1">
    <location>
        <begin position="511"/>
        <end position="524"/>
    </location>
</feature>
<dbReference type="InterPro" id="IPR036872">
    <property type="entry name" value="CH_dom_sf"/>
</dbReference>
<dbReference type="EMBL" id="RCHS01002947">
    <property type="protein sequence ID" value="RMX44836.1"/>
    <property type="molecule type" value="Genomic_DNA"/>
</dbReference>
<proteinExistence type="predicted"/>
<feature type="region of interest" description="Disordered" evidence="1">
    <location>
        <begin position="802"/>
        <end position="826"/>
    </location>
</feature>
<evidence type="ECO:0000259" key="2">
    <source>
        <dbReference type="PROSITE" id="PS50021"/>
    </source>
</evidence>
<protein>
    <recommendedName>
        <fullName evidence="2">Calponin-homology (CH) domain-containing protein</fullName>
    </recommendedName>
</protein>
<dbReference type="CDD" id="cd21212">
    <property type="entry name" value="CH_NAV2-like"/>
    <property type="match status" value="1"/>
</dbReference>
<dbReference type="Proteomes" id="UP000275408">
    <property type="component" value="Unassembled WGS sequence"/>
</dbReference>
<dbReference type="CDD" id="cd00014">
    <property type="entry name" value="CH_SF"/>
    <property type="match status" value="1"/>
</dbReference>
<dbReference type="PROSITE" id="PS50021">
    <property type="entry name" value="CH"/>
    <property type="match status" value="1"/>
</dbReference>
<evidence type="ECO:0000256" key="1">
    <source>
        <dbReference type="SAM" id="MobiDB-lite"/>
    </source>
</evidence>
<evidence type="ECO:0000313" key="4">
    <source>
        <dbReference type="Proteomes" id="UP000275408"/>
    </source>
</evidence>
<dbReference type="GO" id="GO:0022008">
    <property type="term" value="P:neurogenesis"/>
    <property type="evidence" value="ECO:0007669"/>
    <property type="project" value="InterPro"/>
</dbReference>
<dbReference type="InterPro" id="IPR001715">
    <property type="entry name" value="CH_dom"/>
</dbReference>